<dbReference type="Gene3D" id="1.10.260.40">
    <property type="entry name" value="lambda repressor-like DNA-binding domains"/>
    <property type="match status" value="1"/>
</dbReference>
<dbReference type="InterPro" id="IPR010982">
    <property type="entry name" value="Lambda_DNA-bd_dom_sf"/>
</dbReference>
<proteinExistence type="predicted"/>
<dbReference type="RefSeq" id="WP_332864172.1">
    <property type="nucleotide sequence ID" value="NZ_JBAFSM010000009.1"/>
</dbReference>
<dbReference type="PANTHER" id="PTHR36924">
    <property type="entry name" value="ANTITOXIN HIGA-1"/>
    <property type="match status" value="1"/>
</dbReference>
<dbReference type="GO" id="GO:0003677">
    <property type="term" value="F:DNA binding"/>
    <property type="evidence" value="ECO:0007669"/>
    <property type="project" value="UniProtKB-KW"/>
</dbReference>
<gene>
    <name evidence="3" type="ORF">V0288_06210</name>
</gene>
<accession>A0AAW9QVP6</accession>
<dbReference type="SUPFAM" id="SSF47413">
    <property type="entry name" value="lambda repressor-like DNA-binding domains"/>
    <property type="match status" value="1"/>
</dbReference>
<organism evidence="3 4">
    <name type="scientific">Pannus brasiliensis CCIBt3594</name>
    <dbReference type="NCBI Taxonomy" id="1427578"/>
    <lineage>
        <taxon>Bacteria</taxon>
        <taxon>Bacillati</taxon>
        <taxon>Cyanobacteriota</taxon>
        <taxon>Cyanophyceae</taxon>
        <taxon>Oscillatoriophycideae</taxon>
        <taxon>Chroococcales</taxon>
        <taxon>Microcystaceae</taxon>
        <taxon>Pannus</taxon>
    </lineage>
</organism>
<dbReference type="EMBL" id="JBAFSM010000009">
    <property type="protein sequence ID" value="MEG3436709.1"/>
    <property type="molecule type" value="Genomic_DNA"/>
</dbReference>
<sequence length="100" mass="11509">MNEWKRPIHPGEILADELEEIDLTISQLAQRIHVSEETLFRILQRDANITGDIALKLGRFFTTGAELWMNLQKAYELDVARENLGNKLEEIIPYQSVSSL</sequence>
<evidence type="ECO:0000313" key="4">
    <source>
        <dbReference type="Proteomes" id="UP001328733"/>
    </source>
</evidence>
<dbReference type="InterPro" id="IPR013430">
    <property type="entry name" value="Toxin_antidote_HigA"/>
</dbReference>
<dbReference type="PROSITE" id="PS50943">
    <property type="entry name" value="HTH_CROC1"/>
    <property type="match status" value="1"/>
</dbReference>
<dbReference type="Pfam" id="PF01381">
    <property type="entry name" value="HTH_3"/>
    <property type="match status" value="1"/>
</dbReference>
<reference evidence="3 4" key="1">
    <citation type="submission" date="2024-01" db="EMBL/GenBank/DDBJ databases">
        <title>Genomic insights into the taxonomy and metabolism of the cyanobacterium Pannus brasiliensis CCIBt3594.</title>
        <authorList>
            <person name="Machado M."/>
            <person name="Botero N.B."/>
            <person name="Andreote A.P.D."/>
            <person name="Feitosa A.M.T."/>
            <person name="Popin R."/>
            <person name="Sivonen K."/>
            <person name="Fiore M.F."/>
        </authorList>
    </citation>
    <scope>NUCLEOTIDE SEQUENCE [LARGE SCALE GENOMIC DNA]</scope>
    <source>
        <strain evidence="3 4">CCIBt3594</strain>
    </source>
</reference>
<keyword evidence="1" id="KW-0238">DNA-binding</keyword>
<feature type="domain" description="HTH cro/C1-type" evidence="2">
    <location>
        <begin position="14"/>
        <end position="67"/>
    </location>
</feature>
<dbReference type="NCBIfam" id="TIGR02607">
    <property type="entry name" value="antidote_HigA"/>
    <property type="match status" value="1"/>
</dbReference>
<dbReference type="SMART" id="SM00530">
    <property type="entry name" value="HTH_XRE"/>
    <property type="match status" value="1"/>
</dbReference>
<keyword evidence="4" id="KW-1185">Reference proteome</keyword>
<dbReference type="AlphaFoldDB" id="A0AAW9QVP6"/>
<evidence type="ECO:0000256" key="1">
    <source>
        <dbReference type="ARBA" id="ARBA00023125"/>
    </source>
</evidence>
<dbReference type="PANTHER" id="PTHR36924:SF1">
    <property type="entry name" value="ANTITOXIN HIGA-1"/>
    <property type="match status" value="1"/>
</dbReference>
<dbReference type="Proteomes" id="UP001328733">
    <property type="component" value="Unassembled WGS sequence"/>
</dbReference>
<dbReference type="InterPro" id="IPR001387">
    <property type="entry name" value="Cro/C1-type_HTH"/>
</dbReference>
<name>A0AAW9QVP6_9CHRO</name>
<evidence type="ECO:0000313" key="3">
    <source>
        <dbReference type="EMBL" id="MEG3436709.1"/>
    </source>
</evidence>
<protein>
    <submittedName>
        <fullName evidence="3">HigA family addiction module antitoxin</fullName>
    </submittedName>
</protein>
<comment type="caution">
    <text evidence="3">The sequence shown here is derived from an EMBL/GenBank/DDBJ whole genome shotgun (WGS) entry which is preliminary data.</text>
</comment>
<evidence type="ECO:0000259" key="2">
    <source>
        <dbReference type="PROSITE" id="PS50943"/>
    </source>
</evidence>